<dbReference type="CDD" id="cd05567">
    <property type="entry name" value="PTS_IIB_mannitol"/>
    <property type="match status" value="1"/>
</dbReference>
<gene>
    <name evidence="19" type="ORF">WGH24286_00827</name>
</gene>
<dbReference type="InterPro" id="IPR004718">
    <property type="entry name" value="PTS_IIC_mtl"/>
</dbReference>
<evidence type="ECO:0000256" key="12">
    <source>
        <dbReference type="ARBA" id="ARBA00022692"/>
    </source>
</evidence>
<evidence type="ECO:0000259" key="17">
    <source>
        <dbReference type="PROSITE" id="PS51099"/>
    </source>
</evidence>
<evidence type="ECO:0000256" key="11">
    <source>
        <dbReference type="ARBA" id="ARBA00022683"/>
    </source>
</evidence>
<dbReference type="Pfam" id="PF02378">
    <property type="entry name" value="PTS_EIIC"/>
    <property type="match status" value="1"/>
</dbReference>
<feature type="transmembrane region" description="Helical" evidence="16">
    <location>
        <begin position="249"/>
        <end position="268"/>
    </location>
</feature>
<dbReference type="InterPro" id="IPR029503">
    <property type="entry name" value="PTS_EIIB_mannitol"/>
</dbReference>
<evidence type="ECO:0000256" key="15">
    <source>
        <dbReference type="ARBA" id="ARBA00033349"/>
    </source>
</evidence>
<dbReference type="NCBIfam" id="NF011663">
    <property type="entry name" value="PRK15083.1"/>
    <property type="match status" value="1"/>
</dbReference>
<evidence type="ECO:0000256" key="5">
    <source>
        <dbReference type="ARBA" id="ARBA00021825"/>
    </source>
</evidence>
<reference evidence="19 20" key="1">
    <citation type="submission" date="2021-11" db="EMBL/GenBank/DDBJ databases">
        <authorList>
            <person name="Depoorter E."/>
        </authorList>
    </citation>
    <scope>NUCLEOTIDE SEQUENCE [LARGE SCALE GENOMIC DNA]</scope>
    <source>
        <strain evidence="19 20">LMG 24286</strain>
    </source>
</reference>
<keyword evidence="9" id="KW-0762">Sugar transport</keyword>
<feature type="transmembrane region" description="Helical" evidence="16">
    <location>
        <begin position="77"/>
        <end position="96"/>
    </location>
</feature>
<feature type="transmembrane region" description="Helical" evidence="16">
    <location>
        <begin position="324"/>
        <end position="345"/>
    </location>
</feature>
<feature type="transmembrane region" description="Helical" evidence="16">
    <location>
        <begin position="20"/>
        <end position="46"/>
    </location>
</feature>
<keyword evidence="20" id="KW-1185">Reference proteome</keyword>
<evidence type="ECO:0000256" key="8">
    <source>
        <dbReference type="ARBA" id="ARBA00022553"/>
    </source>
</evidence>
<evidence type="ECO:0000259" key="18">
    <source>
        <dbReference type="PROSITE" id="PS51104"/>
    </source>
</evidence>
<dbReference type="EC" id="2.7.1.197" evidence="4"/>
<evidence type="ECO:0000256" key="2">
    <source>
        <dbReference type="ARBA" id="ARBA00002434"/>
    </source>
</evidence>
<comment type="function">
    <text evidence="2">The phosphoenolpyruvate-dependent sugar phosphotransferase system (sugar PTS), a major carbohydrate active transport system, catalyzes the phosphorylation of incoming sugar substrates concomitantly with their translocation across the cell membrane. The enzyme II CmtAB PTS system is involved in D-mannitol transport.</text>
</comment>
<evidence type="ECO:0000256" key="7">
    <source>
        <dbReference type="ARBA" id="ARBA00022475"/>
    </source>
</evidence>
<evidence type="ECO:0000256" key="1">
    <source>
        <dbReference type="ARBA" id="ARBA00001655"/>
    </source>
</evidence>
<evidence type="ECO:0000256" key="13">
    <source>
        <dbReference type="ARBA" id="ARBA00022989"/>
    </source>
</evidence>
<keyword evidence="13 16" id="KW-1133">Transmembrane helix</keyword>
<keyword evidence="10" id="KW-0808">Transferase</keyword>
<evidence type="ECO:0000256" key="10">
    <source>
        <dbReference type="ARBA" id="ARBA00022679"/>
    </source>
</evidence>
<evidence type="ECO:0000256" key="4">
    <source>
        <dbReference type="ARBA" id="ARBA00011909"/>
    </source>
</evidence>
<keyword evidence="8" id="KW-0597">Phosphoprotein</keyword>
<feature type="transmembrane region" description="Helical" evidence="16">
    <location>
        <begin position="52"/>
        <end position="70"/>
    </location>
</feature>
<sequence>MQVKQKTSLKVKVQRLGTALSSMVMPNIPALIAWGVLTAFFIPAGFFPNKGFAHLVGPMLAYLIPLMIAYTGGKNIYEHRGGIVGAIGAFGAIQIAQDTQGIPMILGAMIIGPLGAWLMKKFDEYVQPHIKAGFEMLVNNFSAGFVGFFLALFSYKLIGPLVSLLTQVMAKGVDFLIATHLIPLANVFIEPAKILFLNNAINQGILTPLGLEQAKTAGKSLLFLLEANPGPGLGILIAFMLFGKGSAKATAPGAILIQFIGGIHEIYFPYVMMKPALFFAVIAGGVSGTLTNNILGSGLVAPASPGSIISITGVAAPAGLTNVLSVWAGVLVAAAVSFLVAAVILKRDKSLVDDTQLVEAQAHMADAKAVAKGQAAPTISTTITGNIGDIKHIIFACDAGMGSSAMGASILRDKVKKAGLGIDVTNRAISNLTDGADTLVVTQEELADRAATKAPSSIRVAVANFLNSPKYDEIVNMLNEANHGTTVTPVAKPTEATKQEVDCDVDLNVIDEVVFARDDNHIGSATMGKAVLQAIFDKNDIHIPISDVQFEALGSYNAPNIMVVTTLDFADNVAKYAPRAQNVAVSSLITTTQYDKMVKRMQKK</sequence>
<dbReference type="InterPro" id="IPR013011">
    <property type="entry name" value="PTS_EIIB_2"/>
</dbReference>
<feature type="domain" description="PTS EIIB type-2" evidence="17">
    <location>
        <begin position="391"/>
        <end position="486"/>
    </location>
</feature>
<feature type="domain" description="PTS EIIC type-2" evidence="18">
    <location>
        <begin position="16"/>
        <end position="358"/>
    </location>
</feature>
<evidence type="ECO:0000256" key="6">
    <source>
        <dbReference type="ARBA" id="ARBA00022448"/>
    </source>
</evidence>
<keyword evidence="6" id="KW-0813">Transport</keyword>
<dbReference type="Pfam" id="PF02302">
    <property type="entry name" value="PTS_IIB"/>
    <property type="match status" value="1"/>
</dbReference>
<dbReference type="EMBL" id="CAKKNT010000008">
    <property type="protein sequence ID" value="CAH0418409.1"/>
    <property type="molecule type" value="Genomic_DNA"/>
</dbReference>
<dbReference type="Proteomes" id="UP000789719">
    <property type="component" value="Unassembled WGS sequence"/>
</dbReference>
<dbReference type="InterPro" id="IPR036095">
    <property type="entry name" value="PTS_EIIB-like_sf"/>
</dbReference>
<protein>
    <recommendedName>
        <fullName evidence="5">PTS system mannitol-specific EIICB component</fullName>
        <ecNumber evidence="4">2.7.1.197</ecNumber>
    </recommendedName>
    <alternativeName>
        <fullName evidence="15">EIICB-Mtl</fullName>
    </alternativeName>
</protein>
<dbReference type="PANTHER" id="PTHR30181:SF2">
    <property type="entry name" value="PTS SYSTEM MANNITOL-SPECIFIC EIICBA COMPONENT"/>
    <property type="match status" value="1"/>
</dbReference>
<dbReference type="InterPro" id="IPR050893">
    <property type="entry name" value="Sugar_PTS"/>
</dbReference>
<feature type="transmembrane region" description="Helical" evidence="16">
    <location>
        <begin position="275"/>
        <end position="295"/>
    </location>
</feature>
<comment type="caution">
    <text evidence="19">The sequence shown here is derived from an EMBL/GenBank/DDBJ whole genome shotgun (WGS) entry which is preliminary data.</text>
</comment>
<dbReference type="RefSeq" id="WP_230098498.1">
    <property type="nucleotide sequence ID" value="NZ_CAKKNT010000008.1"/>
</dbReference>
<dbReference type="InterPro" id="IPR003352">
    <property type="entry name" value="PTS_EIIC"/>
</dbReference>
<evidence type="ECO:0000256" key="14">
    <source>
        <dbReference type="ARBA" id="ARBA00023136"/>
    </source>
</evidence>
<organism evidence="19 20">
    <name type="scientific">Periweissella ghanensis</name>
    <dbReference type="NCBI Taxonomy" id="467997"/>
    <lineage>
        <taxon>Bacteria</taxon>
        <taxon>Bacillati</taxon>
        <taxon>Bacillota</taxon>
        <taxon>Bacilli</taxon>
        <taxon>Lactobacillales</taxon>
        <taxon>Lactobacillaceae</taxon>
        <taxon>Periweissella</taxon>
    </lineage>
</organism>
<dbReference type="PANTHER" id="PTHR30181">
    <property type="entry name" value="MANNITOL PERMEASE IIC COMPONENT"/>
    <property type="match status" value="1"/>
</dbReference>
<evidence type="ECO:0000256" key="9">
    <source>
        <dbReference type="ARBA" id="ARBA00022597"/>
    </source>
</evidence>
<dbReference type="InterPro" id="IPR013014">
    <property type="entry name" value="PTS_EIIC_2"/>
</dbReference>
<keyword evidence="7" id="KW-1003">Cell membrane</keyword>
<feature type="transmembrane region" description="Helical" evidence="16">
    <location>
        <begin position="140"/>
        <end position="158"/>
    </location>
</feature>
<feature type="transmembrane region" description="Helical" evidence="16">
    <location>
        <begin position="164"/>
        <end position="189"/>
    </location>
</feature>
<dbReference type="InterPro" id="IPR003501">
    <property type="entry name" value="PTS_EIIB_2/3"/>
</dbReference>
<evidence type="ECO:0000256" key="16">
    <source>
        <dbReference type="SAM" id="Phobius"/>
    </source>
</evidence>
<comment type="catalytic activity">
    <reaction evidence="1">
        <text>D-mannitol(out) + N(pros)-phospho-L-histidyl-[protein] = D-mannitol 1-phosphate(in) + L-histidyl-[protein]</text>
        <dbReference type="Rhea" id="RHEA:33363"/>
        <dbReference type="Rhea" id="RHEA-COMP:9745"/>
        <dbReference type="Rhea" id="RHEA-COMP:9746"/>
        <dbReference type="ChEBI" id="CHEBI:16899"/>
        <dbReference type="ChEBI" id="CHEBI:29979"/>
        <dbReference type="ChEBI" id="CHEBI:61381"/>
        <dbReference type="ChEBI" id="CHEBI:64837"/>
        <dbReference type="EC" id="2.7.1.197"/>
    </reaction>
</comment>
<feature type="transmembrane region" description="Helical" evidence="16">
    <location>
        <begin position="102"/>
        <end position="119"/>
    </location>
</feature>
<evidence type="ECO:0000313" key="20">
    <source>
        <dbReference type="Proteomes" id="UP000789719"/>
    </source>
</evidence>
<proteinExistence type="predicted"/>
<evidence type="ECO:0000256" key="3">
    <source>
        <dbReference type="ARBA" id="ARBA00004651"/>
    </source>
</evidence>
<keyword evidence="12 16" id="KW-0812">Transmembrane</keyword>
<evidence type="ECO:0000313" key="19">
    <source>
        <dbReference type="EMBL" id="CAH0418409.1"/>
    </source>
</evidence>
<dbReference type="Gene3D" id="3.40.50.2300">
    <property type="match status" value="2"/>
</dbReference>
<dbReference type="NCBIfam" id="TIGR00851">
    <property type="entry name" value="mtlA"/>
    <property type="match status" value="1"/>
</dbReference>
<comment type="subcellular location">
    <subcellularLocation>
        <location evidence="3">Cell membrane</location>
        <topology evidence="3">Multi-pass membrane protein</topology>
    </subcellularLocation>
</comment>
<dbReference type="SUPFAM" id="SSF52794">
    <property type="entry name" value="PTS system IIB component-like"/>
    <property type="match status" value="2"/>
</dbReference>
<feature type="transmembrane region" description="Helical" evidence="16">
    <location>
        <begin position="221"/>
        <end position="243"/>
    </location>
</feature>
<keyword evidence="11" id="KW-0598">Phosphotransferase system</keyword>
<dbReference type="PROSITE" id="PS51099">
    <property type="entry name" value="PTS_EIIB_TYPE_2"/>
    <property type="match status" value="1"/>
</dbReference>
<keyword evidence="14 16" id="KW-0472">Membrane</keyword>
<name>A0ABM8ZAN8_9LACO</name>
<accession>A0ABM8ZAN8</accession>
<dbReference type="PROSITE" id="PS51104">
    <property type="entry name" value="PTS_EIIC_TYPE_2"/>
    <property type="match status" value="1"/>
</dbReference>